<sequence>METLTLITPTGDRPLAFALCQNWIRKQTLQPDQWIVVDDGKVPLKSYVPMQYVRREPQPDDPKHTLILNLKTAMPLIKGDKIMIIEDDEYYAPEYIEEMALRLSQHEVVGIGKSKYYHLPLGSYFRIGNMTHASLAQTAFRSSFLPEFKELLRKSNVYLDFNIWKKANEGGCGFIFVDSDKNPLYLGIKSLPGR</sequence>
<dbReference type="Gene3D" id="3.90.550.10">
    <property type="entry name" value="Spore Coat Polysaccharide Biosynthesis Protein SpsA, Chain A"/>
    <property type="match status" value="1"/>
</dbReference>
<accession>X1HDI1</accession>
<protein>
    <recommendedName>
        <fullName evidence="1">Glycosyltransferase 2-like domain-containing protein</fullName>
    </recommendedName>
</protein>
<feature type="domain" description="Glycosyltransferase 2-like" evidence="1">
    <location>
        <begin position="9"/>
        <end position="117"/>
    </location>
</feature>
<proteinExistence type="predicted"/>
<dbReference type="InterPro" id="IPR029044">
    <property type="entry name" value="Nucleotide-diphossugar_trans"/>
</dbReference>
<reference evidence="2" key="1">
    <citation type="journal article" date="2014" name="Front. Microbiol.">
        <title>High frequency of phylogenetically diverse reductive dehalogenase-homologous genes in deep subseafloor sedimentary metagenomes.</title>
        <authorList>
            <person name="Kawai M."/>
            <person name="Futagami T."/>
            <person name="Toyoda A."/>
            <person name="Takaki Y."/>
            <person name="Nishi S."/>
            <person name="Hori S."/>
            <person name="Arai W."/>
            <person name="Tsubouchi T."/>
            <person name="Morono Y."/>
            <person name="Uchiyama I."/>
            <person name="Ito T."/>
            <person name="Fujiyama A."/>
            <person name="Inagaki F."/>
            <person name="Takami H."/>
        </authorList>
    </citation>
    <scope>NUCLEOTIDE SEQUENCE</scope>
    <source>
        <strain evidence="2">Expedition CK06-06</strain>
    </source>
</reference>
<dbReference type="EMBL" id="BARU01016731">
    <property type="protein sequence ID" value="GAH51904.1"/>
    <property type="molecule type" value="Genomic_DNA"/>
</dbReference>
<dbReference type="Pfam" id="PF00535">
    <property type="entry name" value="Glycos_transf_2"/>
    <property type="match status" value="1"/>
</dbReference>
<comment type="caution">
    <text evidence="2">The sequence shown here is derived from an EMBL/GenBank/DDBJ whole genome shotgun (WGS) entry which is preliminary data.</text>
</comment>
<evidence type="ECO:0000313" key="2">
    <source>
        <dbReference type="EMBL" id="GAH51904.1"/>
    </source>
</evidence>
<dbReference type="InterPro" id="IPR001173">
    <property type="entry name" value="Glyco_trans_2-like"/>
</dbReference>
<feature type="non-terminal residue" evidence="2">
    <location>
        <position position="194"/>
    </location>
</feature>
<name>X1HDI1_9ZZZZ</name>
<organism evidence="2">
    <name type="scientific">marine sediment metagenome</name>
    <dbReference type="NCBI Taxonomy" id="412755"/>
    <lineage>
        <taxon>unclassified sequences</taxon>
        <taxon>metagenomes</taxon>
        <taxon>ecological metagenomes</taxon>
    </lineage>
</organism>
<gene>
    <name evidence="2" type="ORF">S03H2_27795</name>
</gene>
<dbReference type="SUPFAM" id="SSF53448">
    <property type="entry name" value="Nucleotide-diphospho-sugar transferases"/>
    <property type="match status" value="1"/>
</dbReference>
<evidence type="ECO:0000259" key="1">
    <source>
        <dbReference type="Pfam" id="PF00535"/>
    </source>
</evidence>
<dbReference type="CDD" id="cd00761">
    <property type="entry name" value="Glyco_tranf_GTA_type"/>
    <property type="match status" value="1"/>
</dbReference>
<dbReference type="AlphaFoldDB" id="X1HDI1"/>